<proteinExistence type="predicted"/>
<keyword evidence="2" id="KW-1185">Reference proteome</keyword>
<organism evidence="1 2">
    <name type="scientific">Rodentibacter caecimuris</name>
    <dbReference type="NCBI Taxonomy" id="1796644"/>
    <lineage>
        <taxon>Bacteria</taxon>
        <taxon>Pseudomonadati</taxon>
        <taxon>Pseudomonadota</taxon>
        <taxon>Gammaproteobacteria</taxon>
        <taxon>Pasteurellales</taxon>
        <taxon>Pasteurellaceae</taxon>
        <taxon>Rodentibacter</taxon>
    </lineage>
</organism>
<evidence type="ECO:0000313" key="1">
    <source>
        <dbReference type="EMBL" id="OOF70356.1"/>
    </source>
</evidence>
<reference evidence="1 2" key="1">
    <citation type="submission" date="2016-10" db="EMBL/GenBank/DDBJ databases">
        <title>Rodentibacter gen. nov. and new species.</title>
        <authorList>
            <person name="Christensen H."/>
        </authorList>
    </citation>
    <scope>NUCLEOTIDE SEQUENCE [LARGE SCALE GENOMIC DNA]</scope>
    <source>
        <strain evidence="1 2">1998236014</strain>
    </source>
</reference>
<dbReference type="Proteomes" id="UP000188820">
    <property type="component" value="Unassembled WGS sequence"/>
</dbReference>
<evidence type="ECO:0000313" key="2">
    <source>
        <dbReference type="Proteomes" id="UP000188820"/>
    </source>
</evidence>
<dbReference type="InterPro" id="IPR020511">
    <property type="entry name" value="Uncharacterised_HI0941"/>
</dbReference>
<name>A0ABX3KZF1_9PAST</name>
<dbReference type="RefSeq" id="WP_077462873.1">
    <property type="nucleotide sequence ID" value="NZ_MLAA01000012.1"/>
</dbReference>
<dbReference type="EMBL" id="MLAA01000012">
    <property type="protein sequence ID" value="OOF70356.1"/>
    <property type="molecule type" value="Genomic_DNA"/>
</dbReference>
<evidence type="ECO:0008006" key="3">
    <source>
        <dbReference type="Google" id="ProtNLM"/>
    </source>
</evidence>
<dbReference type="Pfam" id="PF17344">
    <property type="entry name" value="DUF5374"/>
    <property type="match status" value="1"/>
</dbReference>
<accession>A0ABX3KZF1</accession>
<protein>
    <recommendedName>
        <fullName evidence="3">Type II secretory pathway, pseudopilin</fullName>
    </recommendedName>
</protein>
<comment type="caution">
    <text evidence="1">The sequence shown here is derived from an EMBL/GenBank/DDBJ whole genome shotgun (WGS) entry which is preliminary data.</text>
</comment>
<gene>
    <name evidence="1" type="ORF">BKG89_03840</name>
</gene>
<sequence length="99" mass="11155">MISKQNKGMGLLSVLTAIALFGLIFLVFTQWASQQRKSAVKIYRLYQAVQIAENQIQRQFLGLNCENIVQQNGHQFHIACKSDTVSVSDGQDEILIKTQ</sequence>